<keyword evidence="2" id="KW-1185">Reference proteome</keyword>
<protein>
    <submittedName>
        <fullName evidence="1">Uncharacterized protein</fullName>
    </submittedName>
</protein>
<evidence type="ECO:0000313" key="1">
    <source>
        <dbReference type="EMBL" id="MEQ4485787.1"/>
    </source>
</evidence>
<evidence type="ECO:0000313" key="2">
    <source>
        <dbReference type="Proteomes" id="UP001493487"/>
    </source>
</evidence>
<dbReference type="EMBL" id="JASKHM010000017">
    <property type="protein sequence ID" value="MEQ4485787.1"/>
    <property type="molecule type" value="Genomic_DNA"/>
</dbReference>
<dbReference type="RefSeq" id="WP_232188669.1">
    <property type="nucleotide sequence ID" value="NZ_JAIOAP010000016.1"/>
</dbReference>
<sequence>MNNLFRAAAGKVGITPEESAPLQGYDPELYVADPARHSIGELFARVLIMDSGTTRSLIVSVDCCLANEEAALVPHHEEGMGPCREFVPTFPAGTRARWAHAAGVREEAVSVHATHTHSAPAQIKDKYCERISRLIEQTGKQLQPVTLHYSAGTCTVSANRRPHLKPNFDLPIDSDLQVLAIHSLKGEPIAIVVNAAVHPTMVSMVARRVSADLTGYAMEAMERQFGGKAVSLFIQGFSGEICPLRRGFDEDTLEEQFEHVPELGQQLYEDAARAMERMERVETSPHFSVKKTIRLPTRSGFVLPEAEMTLAATVIGDLVLLAASGEIFSGMANRIKSLSPFRHHLLAGVANGYSGYLPTTEAFRDGVGGYEMTATPYSEEAAEVFVREAEVFLHSLKADTL</sequence>
<gene>
    <name evidence="1" type="ORF">QJS35_25740</name>
</gene>
<reference evidence="1 2" key="1">
    <citation type="journal article" date="2023" name="Genome Announc.">
        <title>Pan-Genome Analyses of the Genus Cohnella and Proposal of the Novel Species Cohnella silvisoli sp. nov., Isolated from Forest Soil.</title>
        <authorList>
            <person name="Wang C."/>
            <person name="Mao L."/>
            <person name="Bao G."/>
            <person name="Zhu H."/>
        </authorList>
    </citation>
    <scope>NUCLEOTIDE SEQUENCE [LARGE SCALE GENOMIC DNA]</scope>
    <source>
        <strain evidence="1 2">NL03-T5-1</strain>
    </source>
</reference>
<accession>A0ABV1L0I7</accession>
<name>A0ABV1L0I7_9BACL</name>
<proteinExistence type="predicted"/>
<dbReference type="Proteomes" id="UP001493487">
    <property type="component" value="Unassembled WGS sequence"/>
</dbReference>
<comment type="caution">
    <text evidence="1">The sequence shown here is derived from an EMBL/GenBank/DDBJ whole genome shotgun (WGS) entry which is preliminary data.</text>
</comment>
<organism evidence="1 2">
    <name type="scientific">Cohnella silvisoli</name>
    <dbReference type="NCBI Taxonomy" id="2873699"/>
    <lineage>
        <taxon>Bacteria</taxon>
        <taxon>Bacillati</taxon>
        <taxon>Bacillota</taxon>
        <taxon>Bacilli</taxon>
        <taxon>Bacillales</taxon>
        <taxon>Paenibacillaceae</taxon>
        <taxon>Cohnella</taxon>
    </lineage>
</organism>